<proteinExistence type="predicted"/>
<comment type="caution">
    <text evidence="1">The sequence shown here is derived from an EMBL/GenBank/DDBJ whole genome shotgun (WGS) entry which is preliminary data.</text>
</comment>
<dbReference type="EMBL" id="JANAVB010040619">
    <property type="protein sequence ID" value="KAJ6797930.1"/>
    <property type="molecule type" value="Genomic_DNA"/>
</dbReference>
<keyword evidence="2" id="KW-1185">Reference proteome</keyword>
<evidence type="ECO:0000313" key="2">
    <source>
        <dbReference type="Proteomes" id="UP001140949"/>
    </source>
</evidence>
<protein>
    <submittedName>
        <fullName evidence="1">Uncharacterized protein</fullName>
    </submittedName>
</protein>
<accession>A0AAX6E1U8</accession>
<reference evidence="1" key="2">
    <citation type="submission" date="2023-04" db="EMBL/GenBank/DDBJ databases">
        <authorList>
            <person name="Bruccoleri R.E."/>
            <person name="Oakeley E.J."/>
            <person name="Faust A.-M."/>
            <person name="Dessus-Babus S."/>
            <person name="Altorfer M."/>
            <person name="Burckhardt D."/>
            <person name="Oertli M."/>
            <person name="Naumann U."/>
            <person name="Petersen F."/>
            <person name="Wong J."/>
        </authorList>
    </citation>
    <scope>NUCLEOTIDE SEQUENCE</scope>
    <source>
        <strain evidence="1">GSM-AAB239-AS_SAM_17_03QT</strain>
        <tissue evidence="1">Leaf</tissue>
    </source>
</reference>
<reference evidence="1" key="1">
    <citation type="journal article" date="2023" name="GigaByte">
        <title>Genome assembly of the bearded iris, Iris pallida Lam.</title>
        <authorList>
            <person name="Bruccoleri R.E."/>
            <person name="Oakeley E.J."/>
            <person name="Faust A.M.E."/>
            <person name="Altorfer M."/>
            <person name="Dessus-Babus S."/>
            <person name="Burckhardt D."/>
            <person name="Oertli M."/>
            <person name="Naumann U."/>
            <person name="Petersen F."/>
            <person name="Wong J."/>
        </authorList>
    </citation>
    <scope>NUCLEOTIDE SEQUENCE</scope>
    <source>
        <strain evidence="1">GSM-AAB239-AS_SAM_17_03QT</strain>
    </source>
</reference>
<sequence length="51" mass="5450">MCIYLAVTKHGSCSGSACVSRLGFRKQVFAWCGMMKSVPSLGISDSDAYSI</sequence>
<organism evidence="1 2">
    <name type="scientific">Iris pallida</name>
    <name type="common">Sweet iris</name>
    <dbReference type="NCBI Taxonomy" id="29817"/>
    <lineage>
        <taxon>Eukaryota</taxon>
        <taxon>Viridiplantae</taxon>
        <taxon>Streptophyta</taxon>
        <taxon>Embryophyta</taxon>
        <taxon>Tracheophyta</taxon>
        <taxon>Spermatophyta</taxon>
        <taxon>Magnoliopsida</taxon>
        <taxon>Liliopsida</taxon>
        <taxon>Asparagales</taxon>
        <taxon>Iridaceae</taxon>
        <taxon>Iridoideae</taxon>
        <taxon>Irideae</taxon>
        <taxon>Iris</taxon>
    </lineage>
</organism>
<name>A0AAX6E1U8_IRIPA</name>
<gene>
    <name evidence="1" type="ORF">M6B38_215085</name>
</gene>
<dbReference type="Proteomes" id="UP001140949">
    <property type="component" value="Unassembled WGS sequence"/>
</dbReference>
<evidence type="ECO:0000313" key="1">
    <source>
        <dbReference type="EMBL" id="KAJ6797930.1"/>
    </source>
</evidence>
<dbReference type="AlphaFoldDB" id="A0AAX6E1U8"/>